<dbReference type="PANTHER" id="PTHR43331">
    <property type="entry name" value="HOMOSERINE DEHYDROGENASE"/>
    <property type="match status" value="1"/>
</dbReference>
<evidence type="ECO:0000256" key="11">
    <source>
        <dbReference type="ARBA" id="ARBA00048841"/>
    </source>
</evidence>
<dbReference type="AlphaFoldDB" id="A0A2H6CUF0"/>
<dbReference type="NCBIfam" id="NF004976">
    <property type="entry name" value="PRK06349.1"/>
    <property type="match status" value="1"/>
</dbReference>
<evidence type="ECO:0000256" key="3">
    <source>
        <dbReference type="ARBA" id="ARBA00006753"/>
    </source>
</evidence>
<keyword evidence="19" id="KW-1185">Reference proteome</keyword>
<reference evidence="18 19" key="1">
    <citation type="submission" date="2016-05" db="EMBL/GenBank/DDBJ databases">
        <title>Whole genome sequencing of Tetragenococcus halophilus subsp. halophilus NISL 7118.</title>
        <authorList>
            <person name="Shiwa Y."/>
            <person name="Nishimura I."/>
            <person name="Yoshikawa H."/>
            <person name="Koyama Y."/>
            <person name="Oguma T."/>
        </authorList>
    </citation>
    <scope>NUCLEOTIDE SEQUENCE [LARGE SCALE GENOMIC DNA]</scope>
    <source>
        <strain evidence="18 19">NISL 7118</strain>
    </source>
</reference>
<dbReference type="SUPFAM" id="SSF51735">
    <property type="entry name" value="NAD(P)-binding Rossmann-fold domains"/>
    <property type="match status" value="1"/>
</dbReference>
<organism evidence="18 19">
    <name type="scientific">Tetragenococcus halophilus subsp. halophilus</name>
    <dbReference type="NCBI Taxonomy" id="1513897"/>
    <lineage>
        <taxon>Bacteria</taxon>
        <taxon>Bacillati</taxon>
        <taxon>Bacillota</taxon>
        <taxon>Bacilli</taxon>
        <taxon>Lactobacillales</taxon>
        <taxon>Enterococcaceae</taxon>
        <taxon>Tetragenococcus</taxon>
    </lineage>
</organism>
<dbReference type="GO" id="GO:0009088">
    <property type="term" value="P:threonine biosynthetic process"/>
    <property type="evidence" value="ECO:0007669"/>
    <property type="project" value="UniProtKB-UniPathway"/>
</dbReference>
<evidence type="ECO:0000256" key="8">
    <source>
        <dbReference type="ARBA" id="ARBA00023002"/>
    </source>
</evidence>
<evidence type="ECO:0000259" key="17">
    <source>
        <dbReference type="Pfam" id="PF03447"/>
    </source>
</evidence>
<keyword evidence="10 14" id="KW-0486">Methionine biosynthesis</keyword>
<keyword evidence="7 14" id="KW-0791">Threonine biosynthesis</keyword>
<feature type="domain" description="Homoserine dehydrogenase catalytic" evidence="16">
    <location>
        <begin position="139"/>
        <end position="317"/>
    </location>
</feature>
<dbReference type="InterPro" id="IPR001342">
    <property type="entry name" value="HDH_cat"/>
</dbReference>
<dbReference type="InterPro" id="IPR005106">
    <property type="entry name" value="Asp/hSer_DH_NAD-bd"/>
</dbReference>
<dbReference type="FunFam" id="3.30.360.10:FF:000005">
    <property type="entry name" value="Homoserine dehydrogenase"/>
    <property type="match status" value="1"/>
</dbReference>
<feature type="binding site" evidence="13">
    <location>
        <position position="192"/>
    </location>
    <ligand>
        <name>L-homoserine</name>
        <dbReference type="ChEBI" id="CHEBI:57476"/>
    </ligand>
</feature>
<evidence type="ECO:0000256" key="5">
    <source>
        <dbReference type="ARBA" id="ARBA00013376"/>
    </source>
</evidence>
<accession>A0A2H6CUF0</accession>
<evidence type="ECO:0000256" key="4">
    <source>
        <dbReference type="ARBA" id="ARBA00013213"/>
    </source>
</evidence>
<evidence type="ECO:0000313" key="19">
    <source>
        <dbReference type="Proteomes" id="UP000236214"/>
    </source>
</evidence>
<gene>
    <name evidence="18" type="primary">hom</name>
    <name evidence="18" type="ORF">TEHN7118_1427</name>
</gene>
<keyword evidence="9" id="KW-0915">Sodium</keyword>
<feature type="active site" description="Proton donor" evidence="12">
    <location>
        <position position="207"/>
    </location>
</feature>
<comment type="similarity">
    <text evidence="3 15">Belongs to the homoserine dehydrogenase family.</text>
</comment>
<evidence type="ECO:0000256" key="7">
    <source>
        <dbReference type="ARBA" id="ARBA00022697"/>
    </source>
</evidence>
<dbReference type="Gene3D" id="3.30.70.260">
    <property type="match status" value="1"/>
</dbReference>
<evidence type="ECO:0000256" key="1">
    <source>
        <dbReference type="ARBA" id="ARBA00005056"/>
    </source>
</evidence>
<dbReference type="InterPro" id="IPR019811">
    <property type="entry name" value="HDH_CS"/>
</dbReference>
<dbReference type="SUPFAM" id="SSF55347">
    <property type="entry name" value="Glyceraldehyde-3-phosphate dehydrogenase-like, C-terminal domain"/>
    <property type="match status" value="1"/>
</dbReference>
<evidence type="ECO:0000313" key="18">
    <source>
        <dbReference type="EMBL" id="GBD68621.1"/>
    </source>
</evidence>
<dbReference type="Pfam" id="PF03447">
    <property type="entry name" value="NAD_binding_3"/>
    <property type="match status" value="1"/>
</dbReference>
<comment type="catalytic activity">
    <reaction evidence="11">
        <text>L-homoserine + NADP(+) = L-aspartate 4-semialdehyde + NADPH + H(+)</text>
        <dbReference type="Rhea" id="RHEA:15761"/>
        <dbReference type="ChEBI" id="CHEBI:15378"/>
        <dbReference type="ChEBI" id="CHEBI:57476"/>
        <dbReference type="ChEBI" id="CHEBI:57783"/>
        <dbReference type="ChEBI" id="CHEBI:58349"/>
        <dbReference type="ChEBI" id="CHEBI:537519"/>
        <dbReference type="EC" id="1.1.1.3"/>
    </reaction>
    <physiologicalReaction direction="right-to-left" evidence="11">
        <dbReference type="Rhea" id="RHEA:15763"/>
    </physiologicalReaction>
</comment>
<dbReference type="EC" id="1.1.1.3" evidence="4 14"/>
<evidence type="ECO:0000256" key="9">
    <source>
        <dbReference type="ARBA" id="ARBA00023053"/>
    </source>
</evidence>
<dbReference type="GO" id="GO:0004412">
    <property type="term" value="F:homoserine dehydrogenase activity"/>
    <property type="evidence" value="ECO:0007669"/>
    <property type="project" value="UniProtKB-EC"/>
</dbReference>
<comment type="caution">
    <text evidence="18">The sequence shown here is derived from an EMBL/GenBank/DDBJ whole genome shotgun (WGS) entry which is preliminary data.</text>
</comment>
<feature type="domain" description="Aspartate/homoserine dehydrogenase NAD-binding" evidence="17">
    <location>
        <begin position="11"/>
        <end position="131"/>
    </location>
</feature>
<dbReference type="Proteomes" id="UP000236214">
    <property type="component" value="Unassembled WGS sequence"/>
</dbReference>
<sequence length="417" mass="45921">MKKQVNIAVLGLGVVANGLVKNLIAAEEKIKQQTDLSLSIAKVLVRSKEKKQGLAQKYQLTLTTEVEDILVDPTIDIVVELIGGIHPAKEWITLALQRKKHVVTANKDLIARFGNELTATAKANNVSLLYEASVAGGIPILHNLNTSFMADEITAIQGILNGTSNFILTQMNEAGLTYEEALESAQVSGFAESDPTNDVDGWDAAYKLIILVRLALNQDLVLDDLSVKGIGEMTQVDHFYAHDFGYQIKLLAYAREVDEGTYAAVEPVLVPQTHPFAFVKNEMNGVFIESKMIGNSLLYGPGAGASPTAESVLTDILTIAKNLNNKQQALQMSPSNLPRCKLHKEGLMNYYFLITDCAIDLTTFLEKQHIRPISLKQQENSEAAFISNKLTVQQKHDLINKLQEISHVKQILSVWED</sequence>
<comment type="pathway">
    <text evidence="2 14">Amino-acid biosynthesis; L-methionine biosynthesis via de novo pathway; L-homoserine from L-aspartate: step 3/3.</text>
</comment>
<evidence type="ECO:0000256" key="15">
    <source>
        <dbReference type="RuleBase" id="RU004171"/>
    </source>
</evidence>
<dbReference type="InterPro" id="IPR016204">
    <property type="entry name" value="HDH"/>
</dbReference>
<keyword evidence="6 14" id="KW-0028">Amino-acid biosynthesis</keyword>
<dbReference type="GO" id="GO:0009086">
    <property type="term" value="P:methionine biosynthetic process"/>
    <property type="evidence" value="ECO:0007669"/>
    <property type="project" value="UniProtKB-KW"/>
</dbReference>
<evidence type="ECO:0000256" key="10">
    <source>
        <dbReference type="ARBA" id="ARBA00023167"/>
    </source>
</evidence>
<dbReference type="PROSITE" id="PS01042">
    <property type="entry name" value="HOMOSER_DHGENASE"/>
    <property type="match status" value="1"/>
</dbReference>
<evidence type="ECO:0000256" key="2">
    <source>
        <dbReference type="ARBA" id="ARBA00005062"/>
    </source>
</evidence>
<dbReference type="UniPathway" id="UPA00050">
    <property type="reaction ID" value="UER00063"/>
</dbReference>
<evidence type="ECO:0000256" key="12">
    <source>
        <dbReference type="PIRSR" id="PIRSR000098-1"/>
    </source>
</evidence>
<evidence type="ECO:0000259" key="16">
    <source>
        <dbReference type="Pfam" id="PF00742"/>
    </source>
</evidence>
<dbReference type="Gene3D" id="3.40.50.720">
    <property type="entry name" value="NAD(P)-binding Rossmann-like Domain"/>
    <property type="match status" value="1"/>
</dbReference>
<dbReference type="UniPathway" id="UPA00051">
    <property type="reaction ID" value="UER00465"/>
</dbReference>
<keyword evidence="13 14" id="KW-0521">NADP</keyword>
<keyword evidence="8 14" id="KW-0560">Oxidoreductase</keyword>
<evidence type="ECO:0000256" key="13">
    <source>
        <dbReference type="PIRSR" id="PIRSR000098-2"/>
    </source>
</evidence>
<dbReference type="InterPro" id="IPR036291">
    <property type="entry name" value="NAD(P)-bd_dom_sf"/>
</dbReference>
<dbReference type="Pfam" id="PF00742">
    <property type="entry name" value="Homoserine_dh"/>
    <property type="match status" value="1"/>
</dbReference>
<dbReference type="PANTHER" id="PTHR43331:SF1">
    <property type="entry name" value="HOMOSERINE DEHYDROGENASE"/>
    <property type="match status" value="1"/>
</dbReference>
<comment type="pathway">
    <text evidence="1 14">Amino-acid biosynthesis; L-threonine biosynthesis; L-threonine from L-aspartate: step 3/5.</text>
</comment>
<proteinExistence type="inferred from homology"/>
<dbReference type="EMBL" id="BDEC01000059">
    <property type="protein sequence ID" value="GBD68621.1"/>
    <property type="molecule type" value="Genomic_DNA"/>
</dbReference>
<evidence type="ECO:0000256" key="14">
    <source>
        <dbReference type="RuleBase" id="RU000579"/>
    </source>
</evidence>
<dbReference type="GO" id="GO:0050661">
    <property type="term" value="F:NADP binding"/>
    <property type="evidence" value="ECO:0007669"/>
    <property type="project" value="InterPro"/>
</dbReference>
<dbReference type="RefSeq" id="WP_103103556.1">
    <property type="nucleotide sequence ID" value="NZ_BDEC01000059.1"/>
</dbReference>
<dbReference type="PIRSF" id="PIRSF000098">
    <property type="entry name" value="Homoser_dehydrog"/>
    <property type="match status" value="1"/>
</dbReference>
<name>A0A2H6CUF0_TETHA</name>
<dbReference type="Gene3D" id="3.30.360.10">
    <property type="entry name" value="Dihydrodipicolinate Reductase, domain 2"/>
    <property type="match status" value="1"/>
</dbReference>
<protein>
    <recommendedName>
        <fullName evidence="5 14">Homoserine dehydrogenase</fullName>
        <ecNumber evidence="4 14">1.1.1.3</ecNumber>
    </recommendedName>
</protein>
<evidence type="ECO:0000256" key="6">
    <source>
        <dbReference type="ARBA" id="ARBA00022605"/>
    </source>
</evidence>
<feature type="binding site" evidence="13">
    <location>
        <position position="107"/>
    </location>
    <ligand>
        <name>NADPH</name>
        <dbReference type="ChEBI" id="CHEBI:57783"/>
    </ligand>
</feature>